<sequence length="633" mass="65569">MSSNGKQQPPQASQAAQPGQQQHFPPPPRGPPPIQTSQAAPPKHSNETPLPDPDYHIPAYDPAHPQFAPPPTAADEDIYNASPTDAHPPKWGQQAHHDGEGGGHDGKKPHRFAALGAAFSSKVAGPVNALAHKFGSEGFLPESLDKECEKAARILRGFCRDGVYSDTVPPTVSGSVPPAPATTASAEKPPASPSDKHKKSRVLLTIPSKVIARAQGLAIFTAVRLGFQATGSSGSGILLARLPDGSWSPPSGIQVTSIGAGFVAGVDIYDCVIVINTREALDLFTKTRLSLGSDLAVTAGPFGAGGALGWGVPAGSREQAQHHDRGRDGETTHHPATLAPPQQQQPQPLSPDKTHFQTGPVPEHEQGMGDEDQKDKARKEKRADRQPSPFREAIKKPVYSYVKSRGLFAGVQIDGTVIAERDGANARFYGQPVPVAKILRGEVPAHGPPGMWPAAARGLYEVLKGAEGWHGQQQQQSGRPVSPASPGFGAAAGTGTSTTPSFPPPPSPGTSAAASTWVPPPPPPHPESAGGIPAATAGMQSLNLGEAHSAAGPSTAPPGAAATATTSAASAKAAEAAAEAAQFPPPPPPPPMYSDALQQEQPPHDADDLPPAYVETEESERYRAAADSKSGLH</sequence>
<name>G2R6J0_THETT</name>
<feature type="compositionally biased region" description="Low complexity" evidence="1">
    <location>
        <begin position="7"/>
        <end position="23"/>
    </location>
</feature>
<dbReference type="Proteomes" id="UP000008181">
    <property type="component" value="Chromosome 3"/>
</dbReference>
<dbReference type="InterPro" id="IPR051702">
    <property type="entry name" value="SH3_domain_YSC84-like"/>
</dbReference>
<keyword evidence="4" id="KW-1185">Reference proteome</keyword>
<dbReference type="HOGENOM" id="CLU_015320_6_0_1"/>
<dbReference type="InterPro" id="IPR007461">
    <property type="entry name" value="Ysc84_actin-binding"/>
</dbReference>
<feature type="compositionally biased region" description="Low complexity" evidence="1">
    <location>
        <begin position="547"/>
        <end position="582"/>
    </location>
</feature>
<feature type="compositionally biased region" description="Basic and acidic residues" evidence="1">
    <location>
        <begin position="362"/>
        <end position="385"/>
    </location>
</feature>
<dbReference type="CDD" id="cd11524">
    <property type="entry name" value="SYLF"/>
    <property type="match status" value="1"/>
</dbReference>
<reference evidence="3 4" key="1">
    <citation type="journal article" date="2011" name="Nat. Biotechnol.">
        <title>Comparative genomic analysis of the thermophilic biomass-degrading fungi Myceliophthora thermophila and Thielavia terrestris.</title>
        <authorList>
            <person name="Berka R.M."/>
            <person name="Grigoriev I.V."/>
            <person name="Otillar R."/>
            <person name="Salamov A."/>
            <person name="Grimwood J."/>
            <person name="Reid I."/>
            <person name="Ishmael N."/>
            <person name="John T."/>
            <person name="Darmond C."/>
            <person name="Moisan M.-C."/>
            <person name="Henrissat B."/>
            <person name="Coutinho P.M."/>
            <person name="Lombard V."/>
            <person name="Natvig D.O."/>
            <person name="Lindquist E."/>
            <person name="Schmutz J."/>
            <person name="Lucas S."/>
            <person name="Harris P."/>
            <person name="Powlowski J."/>
            <person name="Bellemare A."/>
            <person name="Taylor D."/>
            <person name="Butler G."/>
            <person name="de Vries R.P."/>
            <person name="Allijn I.E."/>
            <person name="van den Brink J."/>
            <person name="Ushinsky S."/>
            <person name="Storms R."/>
            <person name="Powell A.J."/>
            <person name="Paulsen I.T."/>
            <person name="Elbourne L.D.H."/>
            <person name="Baker S.E."/>
            <person name="Magnuson J."/>
            <person name="LaBoissiere S."/>
            <person name="Clutterbuck A.J."/>
            <person name="Martinez D."/>
            <person name="Wogulis M."/>
            <person name="de Leon A.L."/>
            <person name="Rey M.W."/>
            <person name="Tsang A."/>
        </authorList>
    </citation>
    <scope>NUCLEOTIDE SEQUENCE [LARGE SCALE GENOMIC DNA]</scope>
    <source>
        <strain evidence="4">ATCC 38088 / NRRL 8126</strain>
    </source>
</reference>
<feature type="region of interest" description="Disordered" evidence="1">
    <location>
        <begin position="1"/>
        <end position="110"/>
    </location>
</feature>
<protein>
    <recommendedName>
        <fullName evidence="2">Ysc84 actin-binding domain-containing protein</fullName>
    </recommendedName>
</protein>
<dbReference type="PANTHER" id="PTHR15629:SF8">
    <property type="entry name" value="DUF500 DOMAIN PROTEIN (AFU_ORTHOLOGUE AFUA_5G07310)"/>
    <property type="match status" value="1"/>
</dbReference>
<dbReference type="OrthoDB" id="10255128at2759"/>
<feature type="region of interest" description="Disordered" evidence="1">
    <location>
        <begin position="467"/>
        <end position="535"/>
    </location>
</feature>
<accession>G2R6J0</accession>
<feature type="compositionally biased region" description="Pro residues" evidence="1">
    <location>
        <begin position="583"/>
        <end position="592"/>
    </location>
</feature>
<dbReference type="PANTHER" id="PTHR15629">
    <property type="entry name" value="SH3YL1 PROTEIN"/>
    <property type="match status" value="1"/>
</dbReference>
<feature type="domain" description="Ysc84 actin-binding" evidence="2">
    <location>
        <begin position="257"/>
        <end position="309"/>
    </location>
</feature>
<evidence type="ECO:0000313" key="3">
    <source>
        <dbReference type="EMBL" id="AEO68471.1"/>
    </source>
</evidence>
<dbReference type="EMBL" id="CP003011">
    <property type="protein sequence ID" value="AEO68471.1"/>
    <property type="molecule type" value="Genomic_DNA"/>
</dbReference>
<dbReference type="KEGG" id="ttt:THITE_2118018"/>
<feature type="region of interest" description="Disordered" evidence="1">
    <location>
        <begin position="547"/>
        <end position="633"/>
    </location>
</feature>
<dbReference type="Pfam" id="PF04366">
    <property type="entry name" value="Ysc84"/>
    <property type="match status" value="2"/>
</dbReference>
<gene>
    <name evidence="3" type="ORF">THITE_2118018</name>
</gene>
<feature type="compositionally biased region" description="Pro residues" evidence="1">
    <location>
        <begin position="24"/>
        <end position="34"/>
    </location>
</feature>
<dbReference type="AlphaFoldDB" id="G2R6J0"/>
<dbReference type="eggNOG" id="KOG1843">
    <property type="taxonomic scope" value="Eukaryota"/>
</dbReference>
<evidence type="ECO:0000259" key="2">
    <source>
        <dbReference type="Pfam" id="PF04366"/>
    </source>
</evidence>
<dbReference type="GeneID" id="11518824"/>
<evidence type="ECO:0000256" key="1">
    <source>
        <dbReference type="SAM" id="MobiDB-lite"/>
    </source>
</evidence>
<feature type="region of interest" description="Disordered" evidence="1">
    <location>
        <begin position="310"/>
        <end position="392"/>
    </location>
</feature>
<feature type="compositionally biased region" description="Low complexity" evidence="1">
    <location>
        <begin position="169"/>
        <end position="189"/>
    </location>
</feature>
<dbReference type="RefSeq" id="XP_003654807.1">
    <property type="nucleotide sequence ID" value="XM_003654759.1"/>
</dbReference>
<dbReference type="STRING" id="578455.G2R6J0"/>
<evidence type="ECO:0000313" key="4">
    <source>
        <dbReference type="Proteomes" id="UP000008181"/>
    </source>
</evidence>
<feature type="region of interest" description="Disordered" evidence="1">
    <location>
        <begin position="169"/>
        <end position="199"/>
    </location>
</feature>
<proteinExistence type="predicted"/>
<feature type="compositionally biased region" description="Low complexity" evidence="1">
    <location>
        <begin position="482"/>
        <end position="500"/>
    </location>
</feature>
<organism evidence="3 4">
    <name type="scientific">Thermothielavioides terrestris (strain ATCC 38088 / NRRL 8126)</name>
    <name type="common">Thielavia terrestris</name>
    <dbReference type="NCBI Taxonomy" id="578455"/>
    <lineage>
        <taxon>Eukaryota</taxon>
        <taxon>Fungi</taxon>
        <taxon>Dikarya</taxon>
        <taxon>Ascomycota</taxon>
        <taxon>Pezizomycotina</taxon>
        <taxon>Sordariomycetes</taxon>
        <taxon>Sordariomycetidae</taxon>
        <taxon>Sordariales</taxon>
        <taxon>Chaetomiaceae</taxon>
        <taxon>Thermothielavioides</taxon>
        <taxon>Thermothielavioides terrestris</taxon>
    </lineage>
</organism>
<feature type="compositionally biased region" description="Basic and acidic residues" evidence="1">
    <location>
        <begin position="95"/>
        <end position="106"/>
    </location>
</feature>
<feature type="compositionally biased region" description="Basic and acidic residues" evidence="1">
    <location>
        <begin position="319"/>
        <end position="333"/>
    </location>
</feature>
<feature type="domain" description="Ysc84 actin-binding" evidence="2">
    <location>
        <begin position="379"/>
        <end position="465"/>
    </location>
</feature>
<dbReference type="GO" id="GO:0035091">
    <property type="term" value="F:phosphatidylinositol binding"/>
    <property type="evidence" value="ECO:0007669"/>
    <property type="project" value="TreeGrafter"/>
</dbReference>